<comment type="caution">
    <text evidence="2">The sequence shown here is derived from an EMBL/GenBank/DDBJ whole genome shotgun (WGS) entry which is preliminary data.</text>
</comment>
<dbReference type="Proteomes" id="UP000239001">
    <property type="component" value="Unassembled WGS sequence"/>
</dbReference>
<reference evidence="2 3" key="2">
    <citation type="submission" date="2018-03" db="EMBL/GenBank/DDBJ databases">
        <authorList>
            <person name="Keele B.F."/>
        </authorList>
    </citation>
    <scope>NUCLEOTIDE SEQUENCE [LARGE SCALE GENOMIC DNA]</scope>
    <source>
        <strain evidence="2 3">CCALA 016</strain>
    </source>
</reference>
<dbReference type="RefSeq" id="WP_106456479.1">
    <property type="nucleotide sequence ID" value="NZ_PXOH01000007.1"/>
</dbReference>
<dbReference type="OrthoDB" id="581761at2"/>
<dbReference type="PANTHER" id="PTHR47396">
    <property type="entry name" value="TYPE I RESTRICTION ENZYME ECOKI R PROTEIN"/>
    <property type="match status" value="1"/>
</dbReference>
<proteinExistence type="predicted"/>
<dbReference type="PANTHER" id="PTHR47396:SF1">
    <property type="entry name" value="ATP-DEPENDENT HELICASE IRC3-RELATED"/>
    <property type="match status" value="1"/>
</dbReference>
<evidence type="ECO:0000313" key="2">
    <source>
        <dbReference type="EMBL" id="PSF37613.1"/>
    </source>
</evidence>
<dbReference type="Pfam" id="PF08463">
    <property type="entry name" value="EcoEI_R_C"/>
    <property type="match status" value="1"/>
</dbReference>
<dbReference type="AlphaFoldDB" id="A0A2T1LYZ6"/>
<dbReference type="InterPro" id="IPR050742">
    <property type="entry name" value="Helicase_Restrict-Modif_Enz"/>
</dbReference>
<protein>
    <recommendedName>
        <fullName evidence="1">EcoEI R protein C-terminal domain-containing protein</fullName>
    </recommendedName>
</protein>
<evidence type="ECO:0000259" key="1">
    <source>
        <dbReference type="Pfam" id="PF08463"/>
    </source>
</evidence>
<dbReference type="EMBL" id="PXOH01000007">
    <property type="protein sequence ID" value="PSF37613.1"/>
    <property type="molecule type" value="Genomic_DNA"/>
</dbReference>
<sequence length="230" mass="26570">MDIPQIVDYFRHNDPQTLAQWFKDKVQIAQILDRRDGGTQPVLISYHRDEVRRVETGYGEGIKPEDYLEGFKAYLQENMNKIPALIVVTQRPKELTRSQLKQLAIELDKAGYQEKSLQVAWREIKSEDITANIIGFIRQAALGDALVPYNERVDKAIKKIIASGRWTPNQRKWLERIGKQLKIETIVDKEAIDGGQFREYGGFKQINQVFDGKLEKILEEINEGIWGEIS</sequence>
<evidence type="ECO:0000313" key="3">
    <source>
        <dbReference type="Proteomes" id="UP000239001"/>
    </source>
</evidence>
<dbReference type="GO" id="GO:0003677">
    <property type="term" value="F:DNA binding"/>
    <property type="evidence" value="ECO:0007669"/>
    <property type="project" value="InterPro"/>
</dbReference>
<accession>A0A2T1LYZ6</accession>
<organism evidence="2 3">
    <name type="scientific">Aphanothece hegewaldii CCALA 016</name>
    <dbReference type="NCBI Taxonomy" id="2107694"/>
    <lineage>
        <taxon>Bacteria</taxon>
        <taxon>Bacillati</taxon>
        <taxon>Cyanobacteriota</taxon>
        <taxon>Cyanophyceae</taxon>
        <taxon>Oscillatoriophycideae</taxon>
        <taxon>Chroococcales</taxon>
        <taxon>Aphanothecaceae</taxon>
        <taxon>Aphanothece</taxon>
    </lineage>
</organism>
<dbReference type="InterPro" id="IPR013670">
    <property type="entry name" value="EcoEI_R_C_dom"/>
</dbReference>
<dbReference type="GO" id="GO:0003824">
    <property type="term" value="F:catalytic activity"/>
    <property type="evidence" value="ECO:0007669"/>
    <property type="project" value="InterPro"/>
</dbReference>
<keyword evidence="3" id="KW-1185">Reference proteome</keyword>
<gene>
    <name evidence="2" type="ORF">C7H19_08635</name>
</gene>
<feature type="domain" description="EcoEI R protein C-terminal" evidence="1">
    <location>
        <begin position="65"/>
        <end position="225"/>
    </location>
</feature>
<name>A0A2T1LYZ6_9CHRO</name>
<dbReference type="GO" id="GO:0006304">
    <property type="term" value="P:DNA modification"/>
    <property type="evidence" value="ECO:0007669"/>
    <property type="project" value="InterPro"/>
</dbReference>
<reference evidence="2 3" key="1">
    <citation type="submission" date="2018-03" db="EMBL/GenBank/DDBJ databases">
        <title>The ancient ancestry and fast evolution of plastids.</title>
        <authorList>
            <person name="Moore K.R."/>
            <person name="Magnabosco C."/>
            <person name="Momper L."/>
            <person name="Gold D.A."/>
            <person name="Bosak T."/>
            <person name="Fournier G.P."/>
        </authorList>
    </citation>
    <scope>NUCLEOTIDE SEQUENCE [LARGE SCALE GENOMIC DNA]</scope>
    <source>
        <strain evidence="2 3">CCALA 016</strain>
    </source>
</reference>
<dbReference type="GO" id="GO:0005829">
    <property type="term" value="C:cytosol"/>
    <property type="evidence" value="ECO:0007669"/>
    <property type="project" value="TreeGrafter"/>
</dbReference>